<proteinExistence type="predicted"/>
<protein>
    <submittedName>
        <fullName evidence="1">Uncharacterized protein</fullName>
    </submittedName>
</protein>
<gene>
    <name evidence="1" type="ordered locus">Celf_3245</name>
</gene>
<dbReference type="KEGG" id="cfi:Celf_3245"/>
<accession>F4H0J0</accession>
<dbReference type="HOGENOM" id="CLU_1902917_0_0_11"/>
<dbReference type="AlphaFoldDB" id="F4H0J0"/>
<keyword evidence="2" id="KW-1185">Reference proteome</keyword>
<name>F4H0J0_CELFA</name>
<dbReference type="Proteomes" id="UP000008460">
    <property type="component" value="Chromosome"/>
</dbReference>
<dbReference type="EMBL" id="CP002666">
    <property type="protein sequence ID" value="AEE47359.1"/>
    <property type="molecule type" value="Genomic_DNA"/>
</dbReference>
<organism evidence="1 2">
    <name type="scientific">Cellulomonas fimi (strain ATCC 484 / DSM 20113 / JCM 1341 / CCUG 24087 / LMG 16345 / NBRC 15513 / NCIMB 8980 / NCTC 7547 / NRS-133)</name>
    <dbReference type="NCBI Taxonomy" id="590998"/>
    <lineage>
        <taxon>Bacteria</taxon>
        <taxon>Bacillati</taxon>
        <taxon>Actinomycetota</taxon>
        <taxon>Actinomycetes</taxon>
        <taxon>Micrococcales</taxon>
        <taxon>Cellulomonadaceae</taxon>
        <taxon>Cellulomonas</taxon>
    </lineage>
</organism>
<dbReference type="STRING" id="590998.Celf_3245"/>
<sequence length="133" mass="14529">MAADLERTADAVRSGAGIEWVGVAADRYRDRLADHTRQVDEAREELLGTAAALDHLADTLEERQAAIRRAMQLVDDAVDDARRTVTRLAGDALDDAERAAKRAAQEVLDRARSLPLPGAPEWTSIAKTIGDLW</sequence>
<evidence type="ECO:0000313" key="2">
    <source>
        <dbReference type="Proteomes" id="UP000008460"/>
    </source>
</evidence>
<evidence type="ECO:0000313" key="1">
    <source>
        <dbReference type="EMBL" id="AEE47359.1"/>
    </source>
</evidence>
<reference evidence="1 2" key="1">
    <citation type="submission" date="2011-04" db="EMBL/GenBank/DDBJ databases">
        <title>Complete sequence of Cellulomonas fimi ATCC 484.</title>
        <authorList>
            <consortium name="US DOE Joint Genome Institute"/>
            <person name="Lucas S."/>
            <person name="Han J."/>
            <person name="Lapidus A."/>
            <person name="Cheng J.-F."/>
            <person name="Goodwin L."/>
            <person name="Pitluck S."/>
            <person name="Peters L."/>
            <person name="Chertkov O."/>
            <person name="Detter J.C."/>
            <person name="Han C."/>
            <person name="Tapia R."/>
            <person name="Land M."/>
            <person name="Hauser L."/>
            <person name="Kyrpides N."/>
            <person name="Ivanova N."/>
            <person name="Ovchinnikova G."/>
            <person name="Pagani I."/>
            <person name="Mead D."/>
            <person name="Brumm P."/>
            <person name="Woyke T."/>
        </authorList>
    </citation>
    <scope>NUCLEOTIDE SEQUENCE [LARGE SCALE GENOMIC DNA]</scope>
    <source>
        <strain evidence="2">ATCC 484 / DSM 20113 / JCM 1341 / NBRC 15513 / NCIMB 8980 / NCTC 7547</strain>
    </source>
</reference>